<dbReference type="InterPro" id="IPR013655">
    <property type="entry name" value="PAS_fold_3"/>
</dbReference>
<comment type="subcellular location">
    <subcellularLocation>
        <location evidence="1">Cell membrane</location>
        <topology evidence="1">Multi-pass membrane protein</topology>
    </subcellularLocation>
</comment>
<dbReference type="Pfam" id="PF00563">
    <property type="entry name" value="EAL"/>
    <property type="match status" value="1"/>
</dbReference>
<dbReference type="CDD" id="cd01949">
    <property type="entry name" value="GGDEF"/>
    <property type="match status" value="1"/>
</dbReference>
<dbReference type="FunFam" id="3.30.70.270:FF:000001">
    <property type="entry name" value="Diguanylate cyclase domain protein"/>
    <property type="match status" value="1"/>
</dbReference>
<feature type="domain" description="GGDEF" evidence="10">
    <location>
        <begin position="841"/>
        <end position="979"/>
    </location>
</feature>
<comment type="caution">
    <text evidence="11">The sequence shown here is derived from an EMBL/GenBank/DDBJ whole genome shotgun (WGS) entry which is preliminary data.</text>
</comment>
<feature type="transmembrane region" description="Helical" evidence="6">
    <location>
        <begin position="155"/>
        <end position="176"/>
    </location>
</feature>
<accession>A0A1J5RSR6</accession>
<keyword evidence="5 6" id="KW-0472">Membrane</keyword>
<dbReference type="InterPro" id="IPR001633">
    <property type="entry name" value="EAL_dom"/>
</dbReference>
<evidence type="ECO:0000256" key="5">
    <source>
        <dbReference type="ARBA" id="ARBA00023136"/>
    </source>
</evidence>
<dbReference type="GO" id="GO:0005886">
    <property type="term" value="C:plasma membrane"/>
    <property type="evidence" value="ECO:0007669"/>
    <property type="project" value="UniProtKB-SubCell"/>
</dbReference>
<dbReference type="InterPro" id="IPR013656">
    <property type="entry name" value="PAS_4"/>
</dbReference>
<evidence type="ECO:0000256" key="3">
    <source>
        <dbReference type="ARBA" id="ARBA00022692"/>
    </source>
</evidence>
<feature type="domain" description="EAL" evidence="9">
    <location>
        <begin position="988"/>
        <end position="1242"/>
    </location>
</feature>
<dbReference type="EMBL" id="MLJW01000269">
    <property type="protein sequence ID" value="OIQ91109.1"/>
    <property type="molecule type" value="Genomic_DNA"/>
</dbReference>
<dbReference type="Pfam" id="PF08447">
    <property type="entry name" value="PAS_3"/>
    <property type="match status" value="1"/>
</dbReference>
<dbReference type="CDD" id="cd01948">
    <property type="entry name" value="EAL"/>
    <property type="match status" value="1"/>
</dbReference>
<feature type="domain" description="PAS" evidence="7">
    <location>
        <begin position="699"/>
        <end position="741"/>
    </location>
</feature>
<dbReference type="Pfam" id="PF00990">
    <property type="entry name" value="GGDEF"/>
    <property type="match status" value="1"/>
</dbReference>
<dbReference type="SUPFAM" id="SSF141868">
    <property type="entry name" value="EAL domain-like"/>
    <property type="match status" value="1"/>
</dbReference>
<feature type="domain" description="PAC" evidence="8">
    <location>
        <begin position="622"/>
        <end position="674"/>
    </location>
</feature>
<dbReference type="InterPro" id="IPR029787">
    <property type="entry name" value="Nucleotide_cyclase"/>
</dbReference>
<dbReference type="InterPro" id="IPR052155">
    <property type="entry name" value="Biofilm_reg_signaling"/>
</dbReference>
<feature type="domain" description="PAC" evidence="8">
    <location>
        <begin position="373"/>
        <end position="425"/>
    </location>
</feature>
<feature type="domain" description="PAS" evidence="7">
    <location>
        <begin position="419"/>
        <end position="467"/>
    </location>
</feature>
<dbReference type="InterPro" id="IPR043128">
    <property type="entry name" value="Rev_trsase/Diguanyl_cyclase"/>
</dbReference>
<dbReference type="SMART" id="SM00091">
    <property type="entry name" value="PAS"/>
    <property type="match status" value="4"/>
</dbReference>
<dbReference type="NCBIfam" id="TIGR00229">
    <property type="entry name" value="sensory_box"/>
    <property type="match status" value="4"/>
</dbReference>
<dbReference type="Pfam" id="PF05231">
    <property type="entry name" value="MASE1"/>
    <property type="match status" value="1"/>
</dbReference>
<feature type="domain" description="PAC" evidence="8">
    <location>
        <begin position="494"/>
        <end position="546"/>
    </location>
</feature>
<feature type="transmembrane region" description="Helical" evidence="6">
    <location>
        <begin position="40"/>
        <end position="61"/>
    </location>
</feature>
<feature type="domain" description="PAC" evidence="8">
    <location>
        <begin position="755"/>
        <end position="809"/>
    </location>
</feature>
<evidence type="ECO:0000256" key="1">
    <source>
        <dbReference type="ARBA" id="ARBA00004651"/>
    </source>
</evidence>
<name>A0A1J5RSR6_9ZZZZ</name>
<dbReference type="Gene3D" id="3.20.20.450">
    <property type="entry name" value="EAL domain"/>
    <property type="match status" value="1"/>
</dbReference>
<dbReference type="PROSITE" id="PS50113">
    <property type="entry name" value="PAC"/>
    <property type="match status" value="4"/>
</dbReference>
<dbReference type="InterPro" id="IPR035919">
    <property type="entry name" value="EAL_sf"/>
</dbReference>
<dbReference type="AlphaFoldDB" id="A0A1J5RSR6"/>
<dbReference type="Gene3D" id="3.30.70.270">
    <property type="match status" value="1"/>
</dbReference>
<dbReference type="SUPFAM" id="SSF55785">
    <property type="entry name" value="PYP-like sensor domain (PAS domain)"/>
    <property type="match status" value="4"/>
</dbReference>
<dbReference type="InterPro" id="IPR001610">
    <property type="entry name" value="PAC"/>
</dbReference>
<feature type="transmembrane region" description="Helical" evidence="6">
    <location>
        <begin position="210"/>
        <end position="230"/>
    </location>
</feature>
<evidence type="ECO:0000259" key="9">
    <source>
        <dbReference type="PROSITE" id="PS50883"/>
    </source>
</evidence>
<evidence type="ECO:0000256" key="4">
    <source>
        <dbReference type="ARBA" id="ARBA00022989"/>
    </source>
</evidence>
<dbReference type="FunFam" id="3.20.20.450:FF:000001">
    <property type="entry name" value="Cyclic di-GMP phosphodiesterase yahA"/>
    <property type="match status" value="1"/>
</dbReference>
<dbReference type="Pfam" id="PF08448">
    <property type="entry name" value="PAS_4"/>
    <property type="match status" value="1"/>
</dbReference>
<gene>
    <name evidence="11" type="primary">gmr_130</name>
    <name evidence="11" type="ORF">GALL_269600</name>
</gene>
<dbReference type="PANTHER" id="PTHR44757">
    <property type="entry name" value="DIGUANYLATE CYCLASE DGCP"/>
    <property type="match status" value="1"/>
</dbReference>
<dbReference type="InterPro" id="IPR035965">
    <property type="entry name" value="PAS-like_dom_sf"/>
</dbReference>
<dbReference type="GO" id="GO:0071111">
    <property type="term" value="F:cyclic-guanylate-specific phosphodiesterase activity"/>
    <property type="evidence" value="ECO:0007669"/>
    <property type="project" value="UniProtKB-EC"/>
</dbReference>
<keyword evidence="2" id="KW-1003">Cell membrane</keyword>
<feature type="transmembrane region" description="Helical" evidence="6">
    <location>
        <begin position="237"/>
        <end position="259"/>
    </location>
</feature>
<dbReference type="PROSITE" id="PS50112">
    <property type="entry name" value="PAS"/>
    <property type="match status" value="3"/>
</dbReference>
<evidence type="ECO:0000256" key="6">
    <source>
        <dbReference type="SAM" id="Phobius"/>
    </source>
</evidence>
<dbReference type="Gene3D" id="3.30.450.20">
    <property type="entry name" value="PAS domain"/>
    <property type="match status" value="4"/>
</dbReference>
<dbReference type="PROSITE" id="PS50887">
    <property type="entry name" value="GGDEF"/>
    <property type="match status" value="1"/>
</dbReference>
<dbReference type="InterPro" id="IPR007895">
    <property type="entry name" value="MASE1"/>
</dbReference>
<feature type="transmembrane region" description="Helical" evidence="6">
    <location>
        <begin position="73"/>
        <end position="94"/>
    </location>
</feature>
<dbReference type="InterPro" id="IPR000160">
    <property type="entry name" value="GGDEF_dom"/>
</dbReference>
<evidence type="ECO:0000259" key="8">
    <source>
        <dbReference type="PROSITE" id="PS50113"/>
    </source>
</evidence>
<dbReference type="SUPFAM" id="SSF55073">
    <property type="entry name" value="Nucleotide cyclase"/>
    <property type="match status" value="1"/>
</dbReference>
<feature type="domain" description="PAS" evidence="7">
    <location>
        <begin position="547"/>
        <end position="620"/>
    </location>
</feature>
<evidence type="ECO:0000256" key="2">
    <source>
        <dbReference type="ARBA" id="ARBA00022475"/>
    </source>
</evidence>
<feature type="transmembrane region" description="Helical" evidence="6">
    <location>
        <begin position="271"/>
        <end position="290"/>
    </location>
</feature>
<proteinExistence type="predicted"/>
<feature type="transmembrane region" description="Helical" evidence="6">
    <location>
        <begin position="12"/>
        <end position="28"/>
    </location>
</feature>
<evidence type="ECO:0000313" key="11">
    <source>
        <dbReference type="EMBL" id="OIQ91109.1"/>
    </source>
</evidence>
<dbReference type="NCBIfam" id="TIGR00254">
    <property type="entry name" value="GGDEF"/>
    <property type="match status" value="1"/>
</dbReference>
<dbReference type="Pfam" id="PF13426">
    <property type="entry name" value="PAS_9"/>
    <property type="match status" value="2"/>
</dbReference>
<dbReference type="SMART" id="SM00052">
    <property type="entry name" value="EAL"/>
    <property type="match status" value="1"/>
</dbReference>
<sequence>MNQKNSPVNFWFKQVGVAALYMLSGMLIQHLITNHSVVSIIWPGSGIALAALLIGGQRYLWGILLGSFLLNIVSSYSLWISSGFILANTLEAYLGFRLLSRGTHAPFALSSLSSYLRLISFSAIANIVGALIGALNLQLAGVINSAGYLESALHWWMGDTLGVVLLVPFALVWWHTKTPQYTLKKQQEAMLLLASTFIVGQIVFHNWFNMYFSGIYTGYIMFAFVSWVAIRLDLRCLTLAVLIIAMQALSGAYPGISAFTQDISQTSLYNYWIYMLTLSGVGISLATYVNETKQNEMKLKESELHLRTIIASEPECIKIIDVEGNLVLMNPAGLALIEADSLEQVLGHNVVHIVAPQFQDDFIKMHQRVLAGESVQMQFKAQSLKGKPLWLETNAVPLQSNGQTMQLAITHDITDRKAAEDQLKIAATTFATSEAIMITDADANIIRVNQSFEKITGYNEAEVIGKNPRMLSSGQHDEGFYAAMWQEIDRQGSWSGEVWDKHKNGSTYQKQLTITAVKNANGETTQYVGLFANISERKQAEAAIRKTENHFVTILDSLDEIIWSASAPDFQLRHISVATERLYGVTQQAFMRDPELWFKFIHPDDKLRVKASTNQIFHLGKTELEYRIIRSDGQVRWLSDRMYVVYGENGEPTELVGTAYDITDYKQAEYALRLSEQQAKQSLEELKHQKFALDKHAIVAVTDVQGNITYANEKFCEISGYSLDELIGQDHAILNSGYHPKGFFKEMYRIVATGKAWHDEVCNRAKDGHLYWVDTTIAPFMGDDGKPNSYISIRTDITQRRIAEEQSSYLALYDPLTQLPNRRLLMDRLNQALASSIRNNNDGAVLFLDLDHFKTLNDTLGHDIGDLLLKQVAERLTACVRDGDTIARLGGDEFVVLLEDLSELEMEAAEQAEVIGEKILNALNLPYLLGTHEYQTTPSIGVVLFSNHGQSQESLLKHADIAMYQAKKSGRNRLSFFDPHMQDAINIRVDLEQELRKALDKQQFQLYYQIQVDNAGAPLGAEALIRWSHPQRGMISPFHFIPLAEETGLILPIGQWVLDTACAQIQLWQQTEPTKHLTLSVNVSAKQFRQEDFVSQVRASIEKYAIDPMLLKLELTESMLLEDIEGIITTMNDLKDIGIRFSLDDFGTGYSSLQYLKKLPLYQLKIDQSFVRDIATDSSDRALVLTIITMAHSLGLNVIAEGVETEEQRQFLLENDCKHYQGYLFSQPIPIDEFEILLSKHDAQKLS</sequence>
<dbReference type="InterPro" id="IPR000014">
    <property type="entry name" value="PAS"/>
</dbReference>
<feature type="transmembrane region" description="Helical" evidence="6">
    <location>
        <begin position="115"/>
        <end position="135"/>
    </location>
</feature>
<dbReference type="SMART" id="SM00267">
    <property type="entry name" value="GGDEF"/>
    <property type="match status" value="1"/>
</dbReference>
<dbReference type="SMART" id="SM00086">
    <property type="entry name" value="PAC"/>
    <property type="match status" value="4"/>
</dbReference>
<dbReference type="CDD" id="cd00130">
    <property type="entry name" value="PAS"/>
    <property type="match status" value="3"/>
</dbReference>
<keyword evidence="11" id="KW-0378">Hydrolase</keyword>
<dbReference type="EC" id="3.1.4.52" evidence="11"/>
<dbReference type="PROSITE" id="PS50883">
    <property type="entry name" value="EAL"/>
    <property type="match status" value="1"/>
</dbReference>
<organism evidence="11">
    <name type="scientific">mine drainage metagenome</name>
    <dbReference type="NCBI Taxonomy" id="410659"/>
    <lineage>
        <taxon>unclassified sequences</taxon>
        <taxon>metagenomes</taxon>
        <taxon>ecological metagenomes</taxon>
    </lineage>
</organism>
<keyword evidence="3 6" id="KW-0812">Transmembrane</keyword>
<dbReference type="PANTHER" id="PTHR44757:SF2">
    <property type="entry name" value="BIOFILM ARCHITECTURE MAINTENANCE PROTEIN MBAA"/>
    <property type="match status" value="1"/>
</dbReference>
<dbReference type="Gene3D" id="2.10.70.100">
    <property type="match status" value="1"/>
</dbReference>
<dbReference type="InterPro" id="IPR000700">
    <property type="entry name" value="PAS-assoc_C"/>
</dbReference>
<reference evidence="11" key="1">
    <citation type="submission" date="2016-10" db="EMBL/GenBank/DDBJ databases">
        <title>Sequence of Gallionella enrichment culture.</title>
        <authorList>
            <person name="Poehlein A."/>
            <person name="Muehling M."/>
            <person name="Daniel R."/>
        </authorList>
    </citation>
    <scope>NUCLEOTIDE SEQUENCE</scope>
</reference>
<protein>
    <submittedName>
        <fullName evidence="11">Cyclic di-GMP phosphodiesterase Gmr</fullName>
        <ecNumber evidence="11">3.1.4.52</ecNumber>
    </submittedName>
</protein>
<evidence type="ECO:0000259" key="10">
    <source>
        <dbReference type="PROSITE" id="PS50887"/>
    </source>
</evidence>
<evidence type="ECO:0000259" key="7">
    <source>
        <dbReference type="PROSITE" id="PS50112"/>
    </source>
</evidence>
<keyword evidence="4 6" id="KW-1133">Transmembrane helix</keyword>